<organism evidence="2 3">
    <name type="scientific">Tanacetum coccineum</name>
    <dbReference type="NCBI Taxonomy" id="301880"/>
    <lineage>
        <taxon>Eukaryota</taxon>
        <taxon>Viridiplantae</taxon>
        <taxon>Streptophyta</taxon>
        <taxon>Embryophyta</taxon>
        <taxon>Tracheophyta</taxon>
        <taxon>Spermatophyta</taxon>
        <taxon>Magnoliopsida</taxon>
        <taxon>eudicotyledons</taxon>
        <taxon>Gunneridae</taxon>
        <taxon>Pentapetalae</taxon>
        <taxon>asterids</taxon>
        <taxon>campanulids</taxon>
        <taxon>Asterales</taxon>
        <taxon>Asteraceae</taxon>
        <taxon>Asteroideae</taxon>
        <taxon>Anthemideae</taxon>
        <taxon>Anthemidinae</taxon>
        <taxon>Tanacetum</taxon>
    </lineage>
</organism>
<reference evidence="2" key="1">
    <citation type="journal article" date="2022" name="Int. J. Mol. Sci.">
        <title>Draft Genome of Tanacetum Coccineum: Genomic Comparison of Closely Related Tanacetum-Family Plants.</title>
        <authorList>
            <person name="Yamashiro T."/>
            <person name="Shiraishi A."/>
            <person name="Nakayama K."/>
            <person name="Satake H."/>
        </authorList>
    </citation>
    <scope>NUCLEOTIDE SEQUENCE</scope>
</reference>
<dbReference type="Proteomes" id="UP001151760">
    <property type="component" value="Unassembled WGS sequence"/>
</dbReference>
<accession>A0ABQ4ZU65</accession>
<gene>
    <name evidence="2" type="ORF">Tco_0799994</name>
</gene>
<name>A0ABQ4ZU65_9ASTR</name>
<feature type="non-terminal residue" evidence="2">
    <location>
        <position position="1"/>
    </location>
</feature>
<evidence type="ECO:0000313" key="3">
    <source>
        <dbReference type="Proteomes" id="UP001151760"/>
    </source>
</evidence>
<evidence type="ECO:0000256" key="1">
    <source>
        <dbReference type="SAM" id="MobiDB-lite"/>
    </source>
</evidence>
<feature type="compositionally biased region" description="Basic and acidic residues" evidence="1">
    <location>
        <begin position="1"/>
        <end position="31"/>
    </location>
</feature>
<reference evidence="2" key="2">
    <citation type="submission" date="2022-01" db="EMBL/GenBank/DDBJ databases">
        <authorList>
            <person name="Yamashiro T."/>
            <person name="Shiraishi A."/>
            <person name="Satake H."/>
            <person name="Nakayama K."/>
        </authorList>
    </citation>
    <scope>NUCLEOTIDE SEQUENCE</scope>
</reference>
<evidence type="ECO:0000313" key="2">
    <source>
        <dbReference type="EMBL" id="GJS93026.1"/>
    </source>
</evidence>
<proteinExistence type="predicted"/>
<protein>
    <submittedName>
        <fullName evidence="2">Uncharacterized protein</fullName>
    </submittedName>
</protein>
<sequence length="289" mass="33402">VTKEPPSRIEGETEDMETRDTNKDKVEKEQPEPSVPQREGKGMVTDDQPEQTKLVKASSIVRPNPDALILVPYTINGKLFYLTEEQIQAHLDKEDLIKKAEEEAKRLGMTKTKVGEKFKKAQDAELQVHKRQHTKKVKRLVELNKKRAGQYMRTMSNRLKPEPITDVKIHTNSKPAVLIMYRNNDKRNFEVPNPFKFGDFGITELDELGPIIEKKKNSIVKDLMTSLGKRYERLKKIPEELRIQSAPSQSSGRKRRHMELEPEIRVPGLECNRSLPKGLECNTRLEWIL</sequence>
<feature type="region of interest" description="Disordered" evidence="1">
    <location>
        <begin position="1"/>
        <end position="50"/>
    </location>
</feature>
<comment type="caution">
    <text evidence="2">The sequence shown here is derived from an EMBL/GenBank/DDBJ whole genome shotgun (WGS) entry which is preliminary data.</text>
</comment>
<dbReference type="EMBL" id="BQNB010011624">
    <property type="protein sequence ID" value="GJS93026.1"/>
    <property type="molecule type" value="Genomic_DNA"/>
</dbReference>
<keyword evidence="3" id="KW-1185">Reference proteome</keyword>